<dbReference type="Pfam" id="PF14505">
    <property type="entry name" value="DUF4438"/>
    <property type="match status" value="1"/>
</dbReference>
<name>A0A4T2BRM0_9MICO</name>
<dbReference type="OrthoDB" id="596789at2"/>
<dbReference type="Proteomes" id="UP000306192">
    <property type="component" value="Unassembled WGS sequence"/>
</dbReference>
<gene>
    <name evidence="3" type="ORF">D4765_14580</name>
</gene>
<evidence type="ECO:0000259" key="1">
    <source>
        <dbReference type="Pfam" id="PF14505"/>
    </source>
</evidence>
<dbReference type="Gene3D" id="4.10.1180.10">
    <property type="entry name" value="tm1086 domain"/>
    <property type="match status" value="1"/>
</dbReference>
<dbReference type="Gene3D" id="2.40.10.170">
    <property type="match status" value="1"/>
</dbReference>
<feature type="domain" description="DUF4438" evidence="1">
    <location>
        <begin position="30"/>
        <end position="158"/>
    </location>
</feature>
<evidence type="ECO:0000259" key="2">
    <source>
        <dbReference type="Pfam" id="PF20999"/>
    </source>
</evidence>
<dbReference type="InterPro" id="IPR029433">
    <property type="entry name" value="DUF4438_N"/>
</dbReference>
<dbReference type="InterPro" id="IPR044910">
    <property type="entry name" value="TM_1086_SG_dom"/>
</dbReference>
<dbReference type="InterPro" id="IPR048399">
    <property type="entry name" value="DUF4438_C"/>
</dbReference>
<proteinExistence type="predicted"/>
<keyword evidence="4" id="KW-1185">Reference proteome</keyword>
<dbReference type="InterPro" id="IPR044909">
    <property type="entry name" value="TM_1086_sf"/>
</dbReference>
<evidence type="ECO:0000313" key="4">
    <source>
        <dbReference type="Proteomes" id="UP000306192"/>
    </source>
</evidence>
<organism evidence="3 4">
    <name type="scientific">Subtercola vilae</name>
    <dbReference type="NCBI Taxonomy" id="2056433"/>
    <lineage>
        <taxon>Bacteria</taxon>
        <taxon>Bacillati</taxon>
        <taxon>Actinomycetota</taxon>
        <taxon>Actinomycetes</taxon>
        <taxon>Micrococcales</taxon>
        <taxon>Microbacteriaceae</taxon>
        <taxon>Subtercola</taxon>
    </lineage>
</organism>
<feature type="domain" description="DUF4438" evidence="2">
    <location>
        <begin position="162"/>
        <end position="285"/>
    </location>
</feature>
<protein>
    <submittedName>
        <fullName evidence="3">DUF4438 domain-containing protein</fullName>
    </submittedName>
</protein>
<dbReference type="AlphaFoldDB" id="A0A4T2BRM0"/>
<dbReference type="Gene3D" id="2.102.30.10">
    <property type="entry name" value="tm1086 (SG structure) domain"/>
    <property type="match status" value="1"/>
</dbReference>
<accession>A0A4T2BRM0</accession>
<reference evidence="3 4" key="1">
    <citation type="journal article" date="2019" name="Microorganisms">
        <title>Systematic Affiliation and Genome Analysis of Subtercola vilae DB165(T) with Particular Emphasis on Cold Adaptation of an Isolate from a High-Altitude Cold Volcano Lake.</title>
        <authorList>
            <person name="Villalobos A.S."/>
            <person name="Wiese J."/>
            <person name="Imhoff J.F."/>
            <person name="Dorador C."/>
            <person name="Keller A."/>
            <person name="Hentschel U."/>
        </authorList>
    </citation>
    <scope>NUCLEOTIDE SEQUENCE [LARGE SCALE GENOMIC DNA]</scope>
    <source>
        <strain evidence="3 4">DB165</strain>
    </source>
</reference>
<sequence>MMPLATNADRLVTQTLTGEVWPPLADRHGYRVDADGHPFLLPGMGGVSMAAHIGQAATGYASDHLEPGLSIRHANEGANAALQFLSCVGNRVTVRSGPATGATGTVLGQHAYVLADFADDVLSLVTTGDRVSVDAVGQGLRFLDHPDVRVKNLDPALVDRLPFSTAPDGTLAVEVARRVPAEAAGAGGGMLSEFANTDLMGAYPGLSEDLSLGLETLRIGDLVLLEDQDHSYGRGYRPGWVTVGLISTGECRLFGHGPGPSTLLSGPASAFTVTESDSANLANALSPAAAAHFVPGAAAAATAAATSHPTSNPERTHA</sequence>
<comment type="caution">
    <text evidence="3">The sequence shown here is derived from an EMBL/GenBank/DDBJ whole genome shotgun (WGS) entry which is preliminary data.</text>
</comment>
<dbReference type="Pfam" id="PF20999">
    <property type="entry name" value="DUF4438_C"/>
    <property type="match status" value="1"/>
</dbReference>
<evidence type="ECO:0000313" key="3">
    <source>
        <dbReference type="EMBL" id="TIH33552.1"/>
    </source>
</evidence>
<dbReference type="EMBL" id="QYRT01000034">
    <property type="protein sequence ID" value="TIH33552.1"/>
    <property type="molecule type" value="Genomic_DNA"/>
</dbReference>